<protein>
    <recommendedName>
        <fullName evidence="9">CCHC-type domain-containing protein</fullName>
    </recommendedName>
</protein>
<dbReference type="PIRSF" id="PIRSF018162">
    <property type="entry name" value="PolyA_pol_Air1/2"/>
    <property type="match status" value="1"/>
</dbReference>
<evidence type="ECO:0000259" key="9">
    <source>
        <dbReference type="PROSITE" id="PS50158"/>
    </source>
</evidence>
<feature type="compositionally biased region" description="Low complexity" evidence="8">
    <location>
        <begin position="328"/>
        <end position="355"/>
    </location>
</feature>
<dbReference type="Gene3D" id="4.10.60.10">
    <property type="entry name" value="Zinc finger, CCHC-type"/>
    <property type="match status" value="1"/>
</dbReference>
<evidence type="ECO:0000256" key="2">
    <source>
        <dbReference type="ARBA" id="ARBA00022723"/>
    </source>
</evidence>
<evidence type="ECO:0000256" key="1">
    <source>
        <dbReference type="ARBA" id="ARBA00004123"/>
    </source>
</evidence>
<name>A0ABP0ZGH1_9ASCO</name>
<dbReference type="Proteomes" id="UP001497383">
    <property type="component" value="Chromosome 1"/>
</dbReference>
<evidence type="ECO:0000313" key="10">
    <source>
        <dbReference type="EMBL" id="CAK9436168.1"/>
    </source>
</evidence>
<dbReference type="PROSITE" id="PS50158">
    <property type="entry name" value="ZF_CCHC"/>
    <property type="match status" value="1"/>
</dbReference>
<gene>
    <name evidence="10" type="ORF">LODBEIA_P07260</name>
</gene>
<feature type="compositionally biased region" description="Basic residues" evidence="8">
    <location>
        <begin position="393"/>
        <end position="403"/>
    </location>
</feature>
<feature type="domain" description="CCHC-type" evidence="9">
    <location>
        <begin position="127"/>
        <end position="142"/>
    </location>
</feature>
<keyword evidence="6" id="KW-0539">Nucleus</keyword>
<comment type="subcellular location">
    <subcellularLocation>
        <location evidence="1">Nucleus</location>
    </subcellularLocation>
</comment>
<feature type="region of interest" description="Disordered" evidence="8">
    <location>
        <begin position="306"/>
        <end position="403"/>
    </location>
</feature>
<keyword evidence="3" id="KW-0677">Repeat</keyword>
<keyword evidence="11" id="KW-1185">Reference proteome</keyword>
<dbReference type="Pfam" id="PF00098">
    <property type="entry name" value="zf-CCHC"/>
    <property type="match status" value="1"/>
</dbReference>
<feature type="compositionally biased region" description="Basic and acidic residues" evidence="8">
    <location>
        <begin position="19"/>
        <end position="30"/>
    </location>
</feature>
<dbReference type="GeneID" id="92205922"/>
<dbReference type="InterPro" id="IPR016713">
    <property type="entry name" value="Air1/2_Saccharomycetales"/>
</dbReference>
<keyword evidence="2" id="KW-0479">Metal-binding</keyword>
<dbReference type="InterPro" id="IPR001878">
    <property type="entry name" value="Znf_CCHC"/>
</dbReference>
<dbReference type="PANTHER" id="PTHR46543:SF1">
    <property type="entry name" value="ZINC FINGER CCHC DOMAIN-CONTAINING PROTEIN 7"/>
    <property type="match status" value="1"/>
</dbReference>
<keyword evidence="5" id="KW-0862">Zinc</keyword>
<evidence type="ECO:0000256" key="3">
    <source>
        <dbReference type="ARBA" id="ARBA00022737"/>
    </source>
</evidence>
<dbReference type="SMART" id="SM00343">
    <property type="entry name" value="ZnF_C2HC"/>
    <property type="match status" value="5"/>
</dbReference>
<evidence type="ECO:0000256" key="8">
    <source>
        <dbReference type="SAM" id="MobiDB-lite"/>
    </source>
</evidence>
<organism evidence="10 11">
    <name type="scientific">Lodderomyces beijingensis</name>
    <dbReference type="NCBI Taxonomy" id="1775926"/>
    <lineage>
        <taxon>Eukaryota</taxon>
        <taxon>Fungi</taxon>
        <taxon>Dikarya</taxon>
        <taxon>Ascomycota</taxon>
        <taxon>Saccharomycotina</taxon>
        <taxon>Pichiomycetes</taxon>
        <taxon>Debaryomycetaceae</taxon>
        <taxon>Candida/Lodderomyces clade</taxon>
        <taxon>Lodderomyces</taxon>
    </lineage>
</organism>
<dbReference type="RefSeq" id="XP_066827664.1">
    <property type="nucleotide sequence ID" value="XM_066976678.1"/>
</dbReference>
<dbReference type="InterPro" id="IPR051644">
    <property type="entry name" value="TRAMP_AT-DNA-binding"/>
</dbReference>
<feature type="region of interest" description="Disordered" evidence="8">
    <location>
        <begin position="1"/>
        <end position="46"/>
    </location>
</feature>
<evidence type="ECO:0000256" key="6">
    <source>
        <dbReference type="ARBA" id="ARBA00023242"/>
    </source>
</evidence>
<evidence type="ECO:0000313" key="11">
    <source>
        <dbReference type="Proteomes" id="UP001497383"/>
    </source>
</evidence>
<accession>A0ABP0ZGH1</accession>
<proteinExistence type="predicted"/>
<dbReference type="PANTHER" id="PTHR46543">
    <property type="entry name" value="ZINC FINGER CCHC DOMAIN-CONTAINING PROTEIN 7"/>
    <property type="match status" value="1"/>
</dbReference>
<evidence type="ECO:0000256" key="4">
    <source>
        <dbReference type="ARBA" id="ARBA00022771"/>
    </source>
</evidence>
<evidence type="ECO:0000256" key="7">
    <source>
        <dbReference type="PROSITE-ProRule" id="PRU00047"/>
    </source>
</evidence>
<sequence length="403" mass="44379">MSQMLPFVEDTSGQRLKRYKDFDSRPRESETPQQSESNTSKDHPSIVSLSFDQVNNDTDELIGLRGEGRYFGVTDPDDAKSDAGSGPLCDNCHKRGHKRANCKVVICHKCGKVGDHYETHCPTTLICLRCGERGHYVADCKSKTRKKQYCRTCDSFQHGDENCPTIWRSYLTIGSSNNSNNNNKNESKSSLPNIYCYNCASSQHYGDECPQQRSSRVPNLGSAFSGNNLPKQLRSLYFSSLRKSYSNHTDEDYDPSRSSRNFASFGGYSVQANNGASSQGMSGSGGGSRNYSSKYQSSYKPLNYTSNNYGSADPRGSSFGNGRGGYDNQSYSGTNSGSQGQSQSQSQSYSNGNNSRVIQSTRSGSLKSKNRNPSPGPGKITKPTRSGLIDRSKKAKKGKHIRY</sequence>
<feature type="compositionally biased region" description="Polar residues" evidence="8">
    <location>
        <begin position="356"/>
        <end position="373"/>
    </location>
</feature>
<keyword evidence="4 7" id="KW-0863">Zinc-finger</keyword>
<dbReference type="SUPFAM" id="SSF57756">
    <property type="entry name" value="Retrovirus zinc finger-like domains"/>
    <property type="match status" value="1"/>
</dbReference>
<reference evidence="10 11" key="1">
    <citation type="submission" date="2024-03" db="EMBL/GenBank/DDBJ databases">
        <authorList>
            <person name="Brejova B."/>
        </authorList>
    </citation>
    <scope>NUCLEOTIDE SEQUENCE [LARGE SCALE GENOMIC DNA]</scope>
    <source>
        <strain evidence="10 11">CBS 14171</strain>
    </source>
</reference>
<dbReference type="InterPro" id="IPR036875">
    <property type="entry name" value="Znf_CCHC_sf"/>
</dbReference>
<dbReference type="EMBL" id="OZ022405">
    <property type="protein sequence ID" value="CAK9436168.1"/>
    <property type="molecule type" value="Genomic_DNA"/>
</dbReference>
<evidence type="ECO:0000256" key="5">
    <source>
        <dbReference type="ARBA" id="ARBA00022833"/>
    </source>
</evidence>